<feature type="compositionally biased region" description="Polar residues" evidence="3">
    <location>
        <begin position="1716"/>
        <end position="1725"/>
    </location>
</feature>
<dbReference type="EMBL" id="CAXITT010000880">
    <property type="protein sequence ID" value="CAL1546927.1"/>
    <property type="molecule type" value="Genomic_DNA"/>
</dbReference>
<dbReference type="InterPro" id="IPR015425">
    <property type="entry name" value="FH2_Formin"/>
</dbReference>
<feature type="compositionally biased region" description="Polar residues" evidence="3">
    <location>
        <begin position="315"/>
        <end position="324"/>
    </location>
</feature>
<dbReference type="SUPFAM" id="SSF101447">
    <property type="entry name" value="Formin homology 2 domain (FH2 domain)"/>
    <property type="match status" value="1"/>
</dbReference>
<feature type="compositionally biased region" description="Polar residues" evidence="3">
    <location>
        <begin position="1879"/>
        <end position="1908"/>
    </location>
</feature>
<dbReference type="GO" id="GO:0005737">
    <property type="term" value="C:cytoplasm"/>
    <property type="evidence" value="ECO:0007669"/>
    <property type="project" value="UniProtKB-ARBA"/>
</dbReference>
<feature type="region of interest" description="Disordered" evidence="3">
    <location>
        <begin position="548"/>
        <end position="575"/>
    </location>
</feature>
<protein>
    <submittedName>
        <fullName evidence="6">Uncharacterized protein</fullName>
    </submittedName>
</protein>
<dbReference type="GO" id="GO:0035556">
    <property type="term" value="P:intracellular signal transduction"/>
    <property type="evidence" value="ECO:0007669"/>
    <property type="project" value="InterPro"/>
</dbReference>
<feature type="compositionally biased region" description="Polar residues" evidence="3">
    <location>
        <begin position="1620"/>
        <end position="1629"/>
    </location>
</feature>
<feature type="region of interest" description="Disordered" evidence="3">
    <location>
        <begin position="1814"/>
        <end position="1909"/>
    </location>
</feature>
<dbReference type="InterPro" id="IPR036388">
    <property type="entry name" value="WH-like_DNA-bd_sf"/>
</dbReference>
<evidence type="ECO:0000313" key="7">
    <source>
        <dbReference type="Proteomes" id="UP001497497"/>
    </source>
</evidence>
<dbReference type="Gene3D" id="1.10.10.10">
    <property type="entry name" value="Winged helix-like DNA-binding domain superfamily/Winged helix DNA-binding domain"/>
    <property type="match status" value="1"/>
</dbReference>
<evidence type="ECO:0000259" key="4">
    <source>
        <dbReference type="PROSITE" id="PS50186"/>
    </source>
</evidence>
<feature type="region of interest" description="Disordered" evidence="3">
    <location>
        <begin position="1598"/>
        <end position="1745"/>
    </location>
</feature>
<feature type="compositionally biased region" description="Polar residues" evidence="3">
    <location>
        <begin position="214"/>
        <end position="224"/>
    </location>
</feature>
<feature type="compositionally biased region" description="Polar residues" evidence="3">
    <location>
        <begin position="2160"/>
        <end position="2174"/>
    </location>
</feature>
<dbReference type="GO" id="GO:0008017">
    <property type="term" value="F:microtubule binding"/>
    <property type="evidence" value="ECO:0007669"/>
    <property type="project" value="InterPro"/>
</dbReference>
<evidence type="ECO:0000256" key="3">
    <source>
        <dbReference type="SAM" id="MobiDB-lite"/>
    </source>
</evidence>
<feature type="region of interest" description="Disordered" evidence="3">
    <location>
        <begin position="28"/>
        <end position="48"/>
    </location>
</feature>
<feature type="domain" description="DEP" evidence="4">
    <location>
        <begin position="50"/>
        <end position="108"/>
    </location>
</feature>
<feature type="region of interest" description="Disordered" evidence="3">
    <location>
        <begin position="1787"/>
        <end position="1806"/>
    </location>
</feature>
<dbReference type="PROSITE" id="PS51444">
    <property type="entry name" value="FH2"/>
    <property type="match status" value="1"/>
</dbReference>
<feature type="compositionally biased region" description="Basic and acidic residues" evidence="3">
    <location>
        <begin position="1706"/>
        <end position="1715"/>
    </location>
</feature>
<evidence type="ECO:0000313" key="6">
    <source>
        <dbReference type="EMBL" id="CAL1546927.1"/>
    </source>
</evidence>
<dbReference type="Pfam" id="PF02181">
    <property type="entry name" value="FH2"/>
    <property type="match status" value="1"/>
</dbReference>
<reference evidence="6 7" key="1">
    <citation type="submission" date="2024-04" db="EMBL/GenBank/DDBJ databases">
        <authorList>
            <consortium name="Genoscope - CEA"/>
            <person name="William W."/>
        </authorList>
    </citation>
    <scope>NUCLEOTIDE SEQUENCE [LARGE SCALE GENOMIC DNA]</scope>
</reference>
<comment type="similarity">
    <text evidence="1">Belongs to the formin homology family. Cappuccino subfamily.</text>
</comment>
<comment type="caution">
    <text evidence="6">The sequence shown here is derived from an EMBL/GenBank/DDBJ whole genome shotgun (WGS) entry which is preliminary data.</text>
</comment>
<feature type="region of interest" description="Disordered" evidence="3">
    <location>
        <begin position="314"/>
        <end position="338"/>
    </location>
</feature>
<dbReference type="PANTHER" id="PTHR45920:SF7">
    <property type="entry name" value="FORMIN-G"/>
    <property type="match status" value="1"/>
</dbReference>
<feature type="compositionally biased region" description="Polar residues" evidence="3">
    <location>
        <begin position="2116"/>
        <end position="2125"/>
    </location>
</feature>
<sequence length="2233" mass="250454">MTSVYTTPVRPYASITVRPSKVVTSLDENQDLSGDDWMDRRKGTPGRNRNVFKGSVLVSLLVESHHKRFPDRAVACKLGRRLFREGHIRSIFGAKEFEDSAQLYVWNEEKASNNDNNMTSPTFPGSQPASITSFENSHIKADYELIQDIKEKVLNRSEAYNIVTSYNTFFQELEQDFGFSHSPRKSQELGWSGRTNSVPYTSTLELKRDTVYSTDSSVDTQTYSGMKGGNKDIQNQLKHSSLTAYSETSLPKDRTSQPPSQHNAPHVTTSPQTAHTSSQVKALPHTHVSPHLTHVSPSVNVDQKQLKTPVISGHPYQQSTQMNASPNPPGSSGSYSDSTMVPEEMLIKDQRGAQNLDYEFGLNQQGTTSSLMSSAAAESVDNRQAVKPDSVLDKNCHRWTHQQSTPLSVSKWTNPNLASALGDPQFISDRKKIRDTENSVEMRSRWLENGIEGTDNGRRWPESTYSYSDNEKQLLEEMRRMKKEHQNTLRTYEGRINKLMAKMHELRNIAEMLENSSSKSSPYGVFPGKLALLNILGDKDLDMKKLTPVSETEQVPPPLPPRPGRGTKVYPNKPIMHTSVPMKPLSWSRIILEDTGVDSSNTIWHGMIEPKINTDELERLFSGSSDVSSVNNLYDDLCLRRGKSKSQPVCIYDAERSQRIISELKSLHCSLPDVIQAFTTLNSSNLHTDSFAELLELITSHRELDKIHHHVKRKGGSHLDVPEYLVFELLKVEHFRERLEFLRFKNKLQINLFEIDQQLRELHTACEEITNSVSLKHVLETVLAVGNYMNAGTERGQADGFKVDILNSLKEMQDPSKQNNLLELIMRIYSHIFESELDFGCPTRFRLPEPSNMRHAAQVSFEDIQRALRELNDELFFVKNKLEPLSKQEGNSSAVSLRVTCENFMTAALDLLAEERKLLDNTQTHFWKTAVYFSLEGQQSSPHDFFQIWASFLHDCKYYWKLAHRNLAKAKFNTDLATKNQLSSSMPASSNPKSVMMKHVVTFQQESDLGNSKAQQLQHINSWIESVGKYAASGIQPETVESGQPKDLLARHHDQSNNHVQASSPPYINQPFSDQNNKKTNSDPNTNRRHQRKSKPDERTPHNKPSTDYVDMQHDRSSPKPIKATPPNVIRPKPVVKASPTMSSPSPNSLHLAQSRTLVPFEPDLPVDNNNNRNKFGHIDDFGFEPLYESLPSHEQSHNGVLKSDHPPPYSDGASFRPPLGSSMSPDPDNHHKKNANFFKSFLKRDQKKPSTGEESPHVSYNSPHKSGGSAPINKLRNTFFNKISSSGGTSKKNADDESKNTFPNTDQSKDSPPKPLRSLPMEQESPELNRGNEKFNGPKLDGITRNALNYQNLNYTEQSQPAEPTPPLPYRPENLEDNTHKVEERLDLGRREPAKGIFSSPGEGAIKLNEKTEHNLGNNLGSGGTNSAFSDEITMHVMNNVNAVGVDSGKPAGRSRVRAPIAFGSNMSISDAYKSSEIAQIQKRENSEFHSLQPISKDKTSADRGSNNSITVRPSPSDPKLLKANTVPVYKAKLIPNYENQSKYDPWFEGGVRGQAEAAVPAMHIPQASNSSEVYRQELQKKSEQYVGGGVYPAIGQPSQHAGVNSKDEGGAFSPPTYAAQTTSSSYHASPLVVSRDTYGQNVSPHKDRNHNQQSRVNQDPTGIPSQDHGQTRNKFENKNNTPHPSHAQQSQHHRQMTNNANFIKRPDGWHGSDRLNQPTYSDSYSDRRHHSVPAHRSSSAHNMLGSDYDSVKANRMAQSLHANMGDQQEYFPQGRISRRDLPVKKTTPTSHRENVNPRVNPPKSVTSLIDKFEKKPEGSQVGLIDINDKPPSMTSTPVVRRKNQGIQPDNGNLSSAPRPYENHSRSQSSGGGKDRAQSVQHGNSENSSHQNTQSSLNNNQVSSMKSPHQAVAPFYVQPVAGPHDNKRQSSAQQIQGQNNQRTLRSLTGDVHRGKNPPDVAQRTSIDQRQYKQARDQDHNFKPINLDSQQQLQDRYSRDVRGHQQTYSDNRSHYHSSKNQADHNLRSVNDREHSEHSHSSSKPVSLNPSTQPQNWSNYAKNPGASGAAHQPSASHPGVIHRPEPVYPMSSPQQDSGTRQQQHDQNQRQSDQQQNPGSINTTYHPSSSAQSQSQRQQNTVLPNYGQPQQQRAQQYDNYQSPPSSQHKENSSSPPYYNMDPLNANSNFTNGKYVDELQRTPHLSNSAFDRPLKAGTYGRQPGAMAVVKPTVMHL</sequence>
<feature type="compositionally biased region" description="Polar residues" evidence="3">
    <location>
        <begin position="1846"/>
        <end position="1857"/>
    </location>
</feature>
<gene>
    <name evidence="6" type="ORF">GSLYS_00020304001</name>
</gene>
<dbReference type="PRINTS" id="PR00828">
    <property type="entry name" value="FORMIN"/>
</dbReference>
<feature type="compositionally biased region" description="Basic and acidic residues" evidence="3">
    <location>
        <begin position="1970"/>
        <end position="1982"/>
    </location>
</feature>
<dbReference type="Gene3D" id="1.20.58.2220">
    <property type="entry name" value="Formin, FH2 domain"/>
    <property type="match status" value="1"/>
</dbReference>
<dbReference type="PANTHER" id="PTHR45920">
    <property type="entry name" value="FORMIN HOMOLOGY 2 DOMAIN CONTAINING, ISOFORM I"/>
    <property type="match status" value="1"/>
</dbReference>
<feature type="compositionally biased region" description="Polar residues" evidence="3">
    <location>
        <begin position="1057"/>
        <end position="1075"/>
    </location>
</feature>
<dbReference type="GO" id="GO:0045010">
    <property type="term" value="P:actin nucleation"/>
    <property type="evidence" value="ECO:0007669"/>
    <property type="project" value="InterPro"/>
</dbReference>
<dbReference type="GO" id="GO:0051015">
    <property type="term" value="F:actin filament binding"/>
    <property type="evidence" value="ECO:0007669"/>
    <property type="project" value="TreeGrafter"/>
</dbReference>
<feature type="region of interest" description="Disordered" evidence="3">
    <location>
        <begin position="1189"/>
        <end position="1234"/>
    </location>
</feature>
<dbReference type="InterPro" id="IPR000591">
    <property type="entry name" value="DEP_dom"/>
</dbReference>
<feature type="domain" description="FH2" evidence="5">
    <location>
        <begin position="572"/>
        <end position="982"/>
    </location>
</feature>
<dbReference type="InterPro" id="IPR001265">
    <property type="entry name" value="Formin_Cappuccino_subfam"/>
</dbReference>
<feature type="coiled-coil region" evidence="2">
    <location>
        <begin position="854"/>
        <end position="881"/>
    </location>
</feature>
<evidence type="ECO:0000259" key="5">
    <source>
        <dbReference type="PROSITE" id="PS51444"/>
    </source>
</evidence>
<dbReference type="PROSITE" id="PS50186">
    <property type="entry name" value="DEP"/>
    <property type="match status" value="1"/>
</dbReference>
<feature type="region of interest" description="Disordered" evidence="3">
    <location>
        <begin position="1055"/>
        <end position="1152"/>
    </location>
</feature>
<feature type="compositionally biased region" description="Polar residues" evidence="3">
    <location>
        <begin position="1276"/>
        <end position="1292"/>
    </location>
</feature>
<dbReference type="SUPFAM" id="SSF46785">
    <property type="entry name" value="Winged helix' DNA-binding domain"/>
    <property type="match status" value="1"/>
</dbReference>
<evidence type="ECO:0000256" key="1">
    <source>
        <dbReference type="ARBA" id="ARBA00005271"/>
    </source>
</evidence>
<feature type="region of interest" description="Disordered" evidence="3">
    <location>
        <begin position="246"/>
        <end position="282"/>
    </location>
</feature>
<dbReference type="SMART" id="SM00498">
    <property type="entry name" value="FH2"/>
    <property type="match status" value="1"/>
</dbReference>
<feature type="compositionally biased region" description="Low complexity" evidence="3">
    <location>
        <begin position="2126"/>
        <end position="2137"/>
    </location>
</feature>
<organism evidence="6 7">
    <name type="scientific">Lymnaea stagnalis</name>
    <name type="common">Great pond snail</name>
    <name type="synonym">Helix stagnalis</name>
    <dbReference type="NCBI Taxonomy" id="6523"/>
    <lineage>
        <taxon>Eukaryota</taxon>
        <taxon>Metazoa</taxon>
        <taxon>Spiralia</taxon>
        <taxon>Lophotrochozoa</taxon>
        <taxon>Mollusca</taxon>
        <taxon>Gastropoda</taxon>
        <taxon>Heterobranchia</taxon>
        <taxon>Euthyneura</taxon>
        <taxon>Panpulmonata</taxon>
        <taxon>Hygrophila</taxon>
        <taxon>Lymnaeoidea</taxon>
        <taxon>Lymnaeidae</taxon>
        <taxon>Lymnaea</taxon>
    </lineage>
</organism>
<feature type="compositionally biased region" description="Basic and acidic residues" evidence="3">
    <location>
        <begin position="2021"/>
        <end position="2039"/>
    </location>
</feature>
<feature type="compositionally biased region" description="Polar residues" evidence="3">
    <location>
        <begin position="1504"/>
        <end position="1515"/>
    </location>
</feature>
<accession>A0AAV2IMQ4</accession>
<keyword evidence="7" id="KW-1185">Reference proteome</keyword>
<feature type="compositionally biased region" description="Polar residues" evidence="3">
    <location>
        <begin position="1653"/>
        <end position="1670"/>
    </location>
</feature>
<dbReference type="Proteomes" id="UP001497497">
    <property type="component" value="Unassembled WGS sequence"/>
</dbReference>
<feature type="region of interest" description="Disordered" evidence="3">
    <location>
        <begin position="1246"/>
        <end position="1340"/>
    </location>
</feature>
<name>A0AAV2IMQ4_LYMST</name>
<feature type="region of interest" description="Disordered" evidence="3">
    <location>
        <begin position="1921"/>
        <end position="2180"/>
    </location>
</feature>
<feature type="region of interest" description="Disordered" evidence="3">
    <location>
        <begin position="1486"/>
        <end position="1521"/>
    </location>
</feature>
<dbReference type="InterPro" id="IPR042201">
    <property type="entry name" value="FH2_Formin_sf"/>
</dbReference>
<dbReference type="GO" id="GO:0005884">
    <property type="term" value="C:actin filament"/>
    <property type="evidence" value="ECO:0007669"/>
    <property type="project" value="InterPro"/>
</dbReference>
<feature type="compositionally biased region" description="Polar residues" evidence="3">
    <location>
        <begin position="1140"/>
        <end position="1152"/>
    </location>
</feature>
<feature type="compositionally biased region" description="Polar residues" evidence="3">
    <location>
        <begin position="1930"/>
        <end position="1947"/>
    </location>
</feature>
<feature type="compositionally biased region" description="Polar residues" evidence="3">
    <location>
        <begin position="256"/>
        <end position="280"/>
    </location>
</feature>
<feature type="compositionally biased region" description="Polar residues" evidence="3">
    <location>
        <begin position="2043"/>
        <end position="2060"/>
    </location>
</feature>
<proteinExistence type="inferred from homology"/>
<feature type="region of interest" description="Disordered" evidence="3">
    <location>
        <begin position="214"/>
        <end position="233"/>
    </location>
</feature>
<dbReference type="GO" id="GO:0030866">
    <property type="term" value="P:cortical actin cytoskeleton organization"/>
    <property type="evidence" value="ECO:0007669"/>
    <property type="project" value="TreeGrafter"/>
</dbReference>
<feature type="coiled-coil region" evidence="2">
    <location>
        <begin position="468"/>
        <end position="516"/>
    </location>
</feature>
<evidence type="ECO:0000256" key="2">
    <source>
        <dbReference type="SAM" id="Coils"/>
    </source>
</evidence>
<keyword evidence="2" id="KW-0175">Coiled coil</keyword>
<dbReference type="InterPro" id="IPR036390">
    <property type="entry name" value="WH_DNA-bd_sf"/>
</dbReference>
<feature type="compositionally biased region" description="Basic and acidic residues" evidence="3">
    <location>
        <begin position="1246"/>
        <end position="1257"/>
    </location>
</feature>
<feature type="compositionally biased region" description="Low complexity" evidence="3">
    <location>
        <begin position="2144"/>
        <end position="2159"/>
    </location>
</feature>